<name>A0A132ALZ4_SARSC</name>
<organism evidence="1 2">
    <name type="scientific">Sarcoptes scabiei</name>
    <name type="common">Itch mite</name>
    <name type="synonym">Acarus scabiei</name>
    <dbReference type="NCBI Taxonomy" id="52283"/>
    <lineage>
        <taxon>Eukaryota</taxon>
        <taxon>Metazoa</taxon>
        <taxon>Ecdysozoa</taxon>
        <taxon>Arthropoda</taxon>
        <taxon>Chelicerata</taxon>
        <taxon>Arachnida</taxon>
        <taxon>Acari</taxon>
        <taxon>Acariformes</taxon>
        <taxon>Sarcoptiformes</taxon>
        <taxon>Astigmata</taxon>
        <taxon>Psoroptidia</taxon>
        <taxon>Sarcoptoidea</taxon>
        <taxon>Sarcoptidae</taxon>
        <taxon>Sarcoptinae</taxon>
        <taxon>Sarcoptes</taxon>
    </lineage>
</organism>
<reference evidence="1 2" key="1">
    <citation type="journal article" date="2015" name="Parasit. Vectors">
        <title>Draft genome of the scabies mite.</title>
        <authorList>
            <person name="Rider S.D.Jr."/>
            <person name="Morgan M.S."/>
            <person name="Arlian L.G."/>
        </authorList>
    </citation>
    <scope>NUCLEOTIDE SEQUENCE [LARGE SCALE GENOMIC DNA]</scope>
    <source>
        <strain evidence="1">Arlian Lab</strain>
    </source>
</reference>
<protein>
    <submittedName>
        <fullName evidence="1">Uncharacterized protein</fullName>
    </submittedName>
</protein>
<dbReference type="OrthoDB" id="1856718at2759"/>
<sequence length="66" mass="7713">MKNNLSQLDSYGNEILDQNKIELEPREEAELTGKLEMRIENEDETSNALYIDVSNLSIRIKSNWKK</sequence>
<gene>
    <name evidence="1" type="ORF">QR98_0105640</name>
</gene>
<dbReference type="AlphaFoldDB" id="A0A132ALZ4"/>
<accession>A0A132ALZ4</accession>
<dbReference type="EMBL" id="JXLN01018476">
    <property type="protein sequence ID" value="KPM11984.1"/>
    <property type="molecule type" value="Genomic_DNA"/>
</dbReference>
<proteinExistence type="predicted"/>
<evidence type="ECO:0000313" key="1">
    <source>
        <dbReference type="EMBL" id="KPM11984.1"/>
    </source>
</evidence>
<dbReference type="Proteomes" id="UP000616769">
    <property type="component" value="Unassembled WGS sequence"/>
</dbReference>
<comment type="caution">
    <text evidence="1">The sequence shown here is derived from an EMBL/GenBank/DDBJ whole genome shotgun (WGS) entry which is preliminary data.</text>
</comment>
<dbReference type="VEuPathDB" id="VectorBase:SSCA009789"/>
<evidence type="ECO:0000313" key="2">
    <source>
        <dbReference type="Proteomes" id="UP000616769"/>
    </source>
</evidence>